<dbReference type="InterPro" id="IPR003594">
    <property type="entry name" value="HATPase_dom"/>
</dbReference>
<dbReference type="Pfam" id="PF00512">
    <property type="entry name" value="HisKA"/>
    <property type="match status" value="1"/>
</dbReference>
<dbReference type="InterPro" id="IPR013767">
    <property type="entry name" value="PAS_fold"/>
</dbReference>
<name>A0ABR7YQE7_9SPHI</name>
<dbReference type="PROSITE" id="PS50109">
    <property type="entry name" value="HIS_KIN"/>
    <property type="match status" value="1"/>
</dbReference>
<keyword evidence="12" id="KW-1185">Reference proteome</keyword>
<dbReference type="InterPro" id="IPR050351">
    <property type="entry name" value="BphY/WalK/GraS-like"/>
</dbReference>
<dbReference type="InterPro" id="IPR000014">
    <property type="entry name" value="PAS"/>
</dbReference>
<dbReference type="SUPFAM" id="SSF55785">
    <property type="entry name" value="PYP-like sensor domain (PAS domain)"/>
    <property type="match status" value="2"/>
</dbReference>
<feature type="domain" description="Histidine kinase" evidence="8">
    <location>
        <begin position="289"/>
        <end position="504"/>
    </location>
</feature>
<evidence type="ECO:0000313" key="12">
    <source>
        <dbReference type="Proteomes" id="UP000602759"/>
    </source>
</evidence>
<accession>A0ABR7YQE7</accession>
<dbReference type="Pfam" id="PF08447">
    <property type="entry name" value="PAS_3"/>
    <property type="match status" value="1"/>
</dbReference>
<comment type="caution">
    <text evidence="11">The sequence shown here is derived from an EMBL/GenBank/DDBJ whole genome shotgun (WGS) entry which is preliminary data.</text>
</comment>
<sequence>MKNRKKHTNISNENEGDNFKLRPAEELLVKLQESESRLRLAIDATKLGTWDWNRERGTIYWSDECKRILGLRPDDHISFQEFIERIDIADRLDVEAKIKKIIRGSREGHIDVRYKIRKFQDNSPCWVRIQGRIFVNKNRTLSRFIGTMLDITDTIRSGEQNALLAAIITSSNDAIVAKTLDGIITTWNGASHKLFGYSPQEIIGESIMKIIPDDRKEEEYHILSKLRNGESVEHYETKRLTKSGMLIDVSLTISPIKDRDGRIIGISKIARDISEKKQEDKRKNDFVAMVSHELKTPLTSILLYTQLLVKKSKNAEDPSFFNMSTKIEAYVKRMISMIIDYLGLSRIEEGKIDIRKTRFNLKSLADEVIEEAHLISSKHRLEIVGSADVEVYADLEKMRQVLINLVGNAIKYSPSGGSVILGWEGHTDKLRIYVKDEGVGISVEDQANLFKRFYRAKEVERKNIAGFGIGLYLVSELLRLHGSRIEVESEPGKGSVFYFHIDLN</sequence>
<keyword evidence="3" id="KW-0597">Phosphoprotein</keyword>
<dbReference type="InterPro" id="IPR036890">
    <property type="entry name" value="HATPase_C_sf"/>
</dbReference>
<keyword evidence="7" id="KW-0472">Membrane</keyword>
<dbReference type="Gene3D" id="1.10.287.130">
    <property type="match status" value="1"/>
</dbReference>
<proteinExistence type="predicted"/>
<dbReference type="NCBIfam" id="TIGR00229">
    <property type="entry name" value="sensory_box"/>
    <property type="match status" value="2"/>
</dbReference>
<dbReference type="InterPro" id="IPR000700">
    <property type="entry name" value="PAS-assoc_C"/>
</dbReference>
<dbReference type="SUPFAM" id="SSF47384">
    <property type="entry name" value="Homodimeric domain of signal transducing histidine kinase"/>
    <property type="match status" value="1"/>
</dbReference>
<dbReference type="SMART" id="SM00387">
    <property type="entry name" value="HATPase_c"/>
    <property type="match status" value="1"/>
</dbReference>
<dbReference type="InterPro" id="IPR013655">
    <property type="entry name" value="PAS_fold_3"/>
</dbReference>
<dbReference type="Gene3D" id="3.30.450.20">
    <property type="entry name" value="PAS domain"/>
    <property type="match status" value="2"/>
</dbReference>
<dbReference type="SMART" id="SM00388">
    <property type="entry name" value="HisKA"/>
    <property type="match status" value="1"/>
</dbReference>
<evidence type="ECO:0000256" key="1">
    <source>
        <dbReference type="ARBA" id="ARBA00000085"/>
    </source>
</evidence>
<evidence type="ECO:0000313" key="11">
    <source>
        <dbReference type="EMBL" id="MBD1433569.1"/>
    </source>
</evidence>
<dbReference type="PRINTS" id="PR00344">
    <property type="entry name" value="BCTRLSENSOR"/>
</dbReference>
<dbReference type="SUPFAM" id="SSF55874">
    <property type="entry name" value="ATPase domain of HSP90 chaperone/DNA topoisomerase II/histidine kinase"/>
    <property type="match status" value="1"/>
</dbReference>
<dbReference type="InterPro" id="IPR036097">
    <property type="entry name" value="HisK_dim/P_sf"/>
</dbReference>
<organism evidence="11 12">
    <name type="scientific">Sphingobacterium micropteri</name>
    <dbReference type="NCBI Taxonomy" id="2763501"/>
    <lineage>
        <taxon>Bacteria</taxon>
        <taxon>Pseudomonadati</taxon>
        <taxon>Bacteroidota</taxon>
        <taxon>Sphingobacteriia</taxon>
        <taxon>Sphingobacteriales</taxon>
        <taxon>Sphingobacteriaceae</taxon>
        <taxon>Sphingobacterium</taxon>
    </lineage>
</organism>
<dbReference type="InterPro" id="IPR005467">
    <property type="entry name" value="His_kinase_dom"/>
</dbReference>
<dbReference type="SMART" id="SM00086">
    <property type="entry name" value="PAC"/>
    <property type="match status" value="2"/>
</dbReference>
<dbReference type="InterPro" id="IPR035965">
    <property type="entry name" value="PAS-like_dom_sf"/>
</dbReference>
<dbReference type="PANTHER" id="PTHR45453">
    <property type="entry name" value="PHOSPHATE REGULON SENSOR PROTEIN PHOR"/>
    <property type="match status" value="1"/>
</dbReference>
<evidence type="ECO:0000259" key="9">
    <source>
        <dbReference type="PROSITE" id="PS50112"/>
    </source>
</evidence>
<evidence type="ECO:0000259" key="10">
    <source>
        <dbReference type="PROSITE" id="PS50113"/>
    </source>
</evidence>
<dbReference type="EMBL" id="JACOIK010000008">
    <property type="protein sequence ID" value="MBD1433569.1"/>
    <property type="molecule type" value="Genomic_DNA"/>
</dbReference>
<dbReference type="InterPro" id="IPR004358">
    <property type="entry name" value="Sig_transdc_His_kin-like_C"/>
</dbReference>
<reference evidence="11 12" key="1">
    <citation type="submission" date="2020-08" db="EMBL/GenBank/DDBJ databases">
        <title>Sphingobacterium sp. DN00404 isolated from aquaculture water.</title>
        <authorList>
            <person name="Zhang M."/>
        </authorList>
    </citation>
    <scope>NUCLEOTIDE SEQUENCE [LARGE SCALE GENOMIC DNA]</scope>
    <source>
        <strain evidence="11 12">DN00404</strain>
    </source>
</reference>
<comment type="catalytic activity">
    <reaction evidence="1">
        <text>ATP + protein L-histidine = ADP + protein N-phospho-L-histidine.</text>
        <dbReference type="EC" id="2.7.13.3"/>
    </reaction>
</comment>
<dbReference type="CDD" id="cd00082">
    <property type="entry name" value="HisKA"/>
    <property type="match status" value="1"/>
</dbReference>
<dbReference type="SMART" id="SM00091">
    <property type="entry name" value="PAS"/>
    <property type="match status" value="2"/>
</dbReference>
<evidence type="ECO:0000256" key="2">
    <source>
        <dbReference type="ARBA" id="ARBA00012438"/>
    </source>
</evidence>
<keyword evidence="4" id="KW-0808">Transferase</keyword>
<dbReference type="Pfam" id="PF00989">
    <property type="entry name" value="PAS"/>
    <property type="match status" value="1"/>
</dbReference>
<dbReference type="EC" id="2.7.13.3" evidence="2"/>
<feature type="domain" description="PAC" evidence="10">
    <location>
        <begin position="233"/>
        <end position="285"/>
    </location>
</feature>
<protein>
    <recommendedName>
        <fullName evidence="2">histidine kinase</fullName>
        <ecNumber evidence="2">2.7.13.3</ecNumber>
    </recommendedName>
</protein>
<gene>
    <name evidence="11" type="ORF">H8B06_12080</name>
</gene>
<dbReference type="Proteomes" id="UP000602759">
    <property type="component" value="Unassembled WGS sequence"/>
</dbReference>
<dbReference type="Pfam" id="PF02518">
    <property type="entry name" value="HATPase_c"/>
    <property type="match status" value="1"/>
</dbReference>
<feature type="domain" description="PAS" evidence="9">
    <location>
        <begin position="34"/>
        <end position="105"/>
    </location>
</feature>
<dbReference type="PROSITE" id="PS50112">
    <property type="entry name" value="PAS"/>
    <property type="match status" value="2"/>
</dbReference>
<dbReference type="CDD" id="cd00130">
    <property type="entry name" value="PAS"/>
    <property type="match status" value="2"/>
</dbReference>
<dbReference type="PANTHER" id="PTHR45453:SF1">
    <property type="entry name" value="PHOSPHATE REGULON SENSOR PROTEIN PHOR"/>
    <property type="match status" value="1"/>
</dbReference>
<dbReference type="Gene3D" id="3.30.565.10">
    <property type="entry name" value="Histidine kinase-like ATPase, C-terminal domain"/>
    <property type="match status" value="1"/>
</dbReference>
<evidence type="ECO:0000256" key="4">
    <source>
        <dbReference type="ARBA" id="ARBA00022679"/>
    </source>
</evidence>
<feature type="domain" description="PAS" evidence="9">
    <location>
        <begin position="160"/>
        <end position="230"/>
    </location>
</feature>
<dbReference type="InterPro" id="IPR003661">
    <property type="entry name" value="HisK_dim/P_dom"/>
</dbReference>
<evidence type="ECO:0000256" key="5">
    <source>
        <dbReference type="ARBA" id="ARBA00022777"/>
    </source>
</evidence>
<keyword evidence="5" id="KW-0418">Kinase</keyword>
<evidence type="ECO:0000259" key="8">
    <source>
        <dbReference type="PROSITE" id="PS50109"/>
    </source>
</evidence>
<dbReference type="PROSITE" id="PS50113">
    <property type="entry name" value="PAC"/>
    <property type="match status" value="2"/>
</dbReference>
<evidence type="ECO:0000256" key="6">
    <source>
        <dbReference type="ARBA" id="ARBA00023012"/>
    </source>
</evidence>
<dbReference type="RefSeq" id="WP_190994531.1">
    <property type="nucleotide sequence ID" value="NZ_JACOIK010000008.1"/>
</dbReference>
<feature type="domain" description="PAC" evidence="10">
    <location>
        <begin position="110"/>
        <end position="163"/>
    </location>
</feature>
<evidence type="ECO:0000256" key="3">
    <source>
        <dbReference type="ARBA" id="ARBA00022553"/>
    </source>
</evidence>
<evidence type="ECO:0000256" key="7">
    <source>
        <dbReference type="ARBA" id="ARBA00023136"/>
    </source>
</evidence>
<keyword evidence="6" id="KW-0902">Two-component regulatory system</keyword>
<dbReference type="InterPro" id="IPR001610">
    <property type="entry name" value="PAC"/>
</dbReference>